<dbReference type="EMBL" id="BDGG01000005">
    <property type="protein sequence ID" value="GAU99687.1"/>
    <property type="molecule type" value="Genomic_DNA"/>
</dbReference>
<feature type="transmembrane region" description="Helical" evidence="12">
    <location>
        <begin position="363"/>
        <end position="384"/>
    </location>
</feature>
<feature type="transmembrane region" description="Helical" evidence="12">
    <location>
        <begin position="41"/>
        <end position="69"/>
    </location>
</feature>
<comment type="similarity">
    <text evidence="10">Belongs to the G-protein coupled receptor 1 family.</text>
</comment>
<accession>A0A1D1VIV0</accession>
<feature type="transmembrane region" description="Helical" evidence="12">
    <location>
        <begin position="81"/>
        <end position="104"/>
    </location>
</feature>
<evidence type="ECO:0000313" key="15">
    <source>
        <dbReference type="Proteomes" id="UP000186922"/>
    </source>
</evidence>
<dbReference type="Proteomes" id="UP000186922">
    <property type="component" value="Unassembled WGS sequence"/>
</dbReference>
<comment type="subcellular location">
    <subcellularLocation>
        <location evidence="1">Cell membrane</location>
        <topology evidence="1">Multi-pass membrane protein</topology>
    </subcellularLocation>
</comment>
<feature type="transmembrane region" description="Helical" evidence="12">
    <location>
        <begin position="205"/>
        <end position="230"/>
    </location>
</feature>
<dbReference type="STRING" id="947166.A0A1D1VIV0"/>
<keyword evidence="9 10" id="KW-0807">Transducer</keyword>
<evidence type="ECO:0000256" key="2">
    <source>
        <dbReference type="ARBA" id="ARBA00022475"/>
    </source>
</evidence>
<evidence type="ECO:0000256" key="10">
    <source>
        <dbReference type="RuleBase" id="RU000688"/>
    </source>
</evidence>
<dbReference type="OrthoDB" id="5955450at2759"/>
<dbReference type="Pfam" id="PF00001">
    <property type="entry name" value="7tm_1"/>
    <property type="match status" value="1"/>
</dbReference>
<dbReference type="Gene3D" id="1.20.1070.10">
    <property type="entry name" value="Rhodopsin 7-helix transmembrane proteins"/>
    <property type="match status" value="1"/>
</dbReference>
<evidence type="ECO:0000256" key="12">
    <source>
        <dbReference type="SAM" id="Phobius"/>
    </source>
</evidence>
<gene>
    <name evidence="14" type="primary">RvY_10648-1</name>
    <name evidence="14" type="synonym">RvY_10648.1</name>
    <name evidence="14" type="ORF">RvY_10648</name>
</gene>
<feature type="transmembrane region" description="Helical" evidence="12">
    <location>
        <begin position="110"/>
        <end position="140"/>
    </location>
</feature>
<keyword evidence="4 12" id="KW-1133">Transmembrane helix</keyword>
<evidence type="ECO:0000256" key="3">
    <source>
        <dbReference type="ARBA" id="ARBA00022692"/>
    </source>
</evidence>
<dbReference type="PANTHER" id="PTHR24248:SF199">
    <property type="entry name" value="IP13425P-RELATED"/>
    <property type="match status" value="1"/>
</dbReference>
<dbReference type="CDD" id="cd14967">
    <property type="entry name" value="7tmA_amine_R-like"/>
    <property type="match status" value="1"/>
</dbReference>
<keyword evidence="15" id="KW-1185">Reference proteome</keyword>
<feature type="region of interest" description="Disordered" evidence="11">
    <location>
        <begin position="244"/>
        <end position="270"/>
    </location>
</feature>
<keyword evidence="6 12" id="KW-0472">Membrane</keyword>
<name>A0A1D1VIV0_RAMVA</name>
<feature type="transmembrane region" description="Helical" evidence="12">
    <location>
        <begin position="160"/>
        <end position="185"/>
    </location>
</feature>
<evidence type="ECO:0000256" key="11">
    <source>
        <dbReference type="SAM" id="MobiDB-lite"/>
    </source>
</evidence>
<dbReference type="GO" id="GO:0071880">
    <property type="term" value="P:adenylate cyclase-activating adrenergic receptor signaling pathway"/>
    <property type="evidence" value="ECO:0007669"/>
    <property type="project" value="TreeGrafter"/>
</dbReference>
<dbReference type="AlphaFoldDB" id="A0A1D1VIV0"/>
<evidence type="ECO:0000256" key="1">
    <source>
        <dbReference type="ARBA" id="ARBA00004651"/>
    </source>
</evidence>
<evidence type="ECO:0000256" key="8">
    <source>
        <dbReference type="ARBA" id="ARBA00023170"/>
    </source>
</evidence>
<keyword evidence="8 10" id="KW-0675">Receptor</keyword>
<comment type="caution">
    <text evidence="14">The sequence shown here is derived from an EMBL/GenBank/DDBJ whole genome shotgun (WGS) entry which is preliminary data.</text>
</comment>
<feature type="domain" description="G-protein coupled receptors family 1 profile" evidence="13">
    <location>
        <begin position="61"/>
        <end position="420"/>
    </location>
</feature>
<keyword evidence="3 10" id="KW-0812">Transmembrane</keyword>
<dbReference type="GO" id="GO:0005886">
    <property type="term" value="C:plasma membrane"/>
    <property type="evidence" value="ECO:0007669"/>
    <property type="project" value="UniProtKB-SubCell"/>
</dbReference>
<sequence length="468" mass="52469">MEDDKTAVNDSLGCVGGNSNPSNNCISTASSGYHDPLMQNALSITLLSTLLGLMTICGVVGNVLVILSVALMRKLRTVTNCFIVSLAVADLLVAVFVMPISAFVEVTGEWWFGPLVCWIFISADVFLCTSSIWNLLIISLERFMAINFPLWYGVRRTKRLALYLIAVAWIVSLGICIPPLFVHGIFEGAMTNGQCSYAIDEGYRIYSACGSFWIPLAIILFCYVRIFSVANNKDRILRKSKMRNGSLAPGETSSPSTAKDPDHHHHHPANNGFIHETFPIRHSVVVRASSITETNLTSSTALIEIRLEELSSTSASGRNDSIGFASDAAGALRKFASMRHTGHFRRRLTPKDRSSFKERERKVFRVLLIILCSFVACWMGFFVIYTLEPFVPALKEIDKRIYAFFLWLGYFNSMLNPLIYAGFSQEFRSAFVSILCCQCFMQKKKKKITRSIRTHYKAANRVKRIPEQ</sequence>
<dbReference type="PRINTS" id="PR00237">
    <property type="entry name" value="GPCRRHODOPSN"/>
</dbReference>
<evidence type="ECO:0000259" key="13">
    <source>
        <dbReference type="PROSITE" id="PS50262"/>
    </source>
</evidence>
<evidence type="ECO:0000256" key="9">
    <source>
        <dbReference type="ARBA" id="ARBA00023224"/>
    </source>
</evidence>
<dbReference type="PANTHER" id="PTHR24248">
    <property type="entry name" value="ADRENERGIC RECEPTOR-RELATED G-PROTEIN COUPLED RECEPTOR"/>
    <property type="match status" value="1"/>
</dbReference>
<evidence type="ECO:0000256" key="7">
    <source>
        <dbReference type="ARBA" id="ARBA00023157"/>
    </source>
</evidence>
<dbReference type="GO" id="GO:0004993">
    <property type="term" value="F:G protein-coupled serotonin receptor activity"/>
    <property type="evidence" value="ECO:0007669"/>
    <property type="project" value="UniProtKB-ARBA"/>
</dbReference>
<dbReference type="SUPFAM" id="SSF81321">
    <property type="entry name" value="Family A G protein-coupled receptor-like"/>
    <property type="match status" value="1"/>
</dbReference>
<dbReference type="GO" id="GO:0043410">
    <property type="term" value="P:positive regulation of MAPK cascade"/>
    <property type="evidence" value="ECO:0007669"/>
    <property type="project" value="TreeGrafter"/>
</dbReference>
<proteinExistence type="inferred from homology"/>
<protein>
    <recommendedName>
        <fullName evidence="13">G-protein coupled receptors family 1 profile domain-containing protein</fullName>
    </recommendedName>
</protein>
<evidence type="ECO:0000256" key="6">
    <source>
        <dbReference type="ARBA" id="ARBA00023136"/>
    </source>
</evidence>
<evidence type="ECO:0000256" key="5">
    <source>
        <dbReference type="ARBA" id="ARBA00023040"/>
    </source>
</evidence>
<dbReference type="InterPro" id="IPR000276">
    <property type="entry name" value="GPCR_Rhodpsn"/>
</dbReference>
<feature type="transmembrane region" description="Helical" evidence="12">
    <location>
        <begin position="404"/>
        <end position="423"/>
    </location>
</feature>
<keyword evidence="5 10" id="KW-0297">G-protein coupled receptor</keyword>
<dbReference type="PROSITE" id="PS50262">
    <property type="entry name" value="G_PROTEIN_RECEP_F1_2"/>
    <property type="match status" value="1"/>
</dbReference>
<reference evidence="14 15" key="1">
    <citation type="journal article" date="2016" name="Nat. Commun.">
        <title>Extremotolerant tardigrade genome and improved radiotolerance of human cultured cells by tardigrade-unique protein.</title>
        <authorList>
            <person name="Hashimoto T."/>
            <person name="Horikawa D.D."/>
            <person name="Saito Y."/>
            <person name="Kuwahara H."/>
            <person name="Kozuka-Hata H."/>
            <person name="Shin-I T."/>
            <person name="Minakuchi Y."/>
            <person name="Ohishi K."/>
            <person name="Motoyama A."/>
            <person name="Aizu T."/>
            <person name="Enomoto A."/>
            <person name="Kondo K."/>
            <person name="Tanaka S."/>
            <person name="Hara Y."/>
            <person name="Koshikawa S."/>
            <person name="Sagara H."/>
            <person name="Miura T."/>
            <person name="Yokobori S."/>
            <person name="Miyagawa K."/>
            <person name="Suzuki Y."/>
            <person name="Kubo T."/>
            <person name="Oyama M."/>
            <person name="Kohara Y."/>
            <person name="Fujiyama A."/>
            <person name="Arakawa K."/>
            <person name="Katayama T."/>
            <person name="Toyoda A."/>
            <person name="Kunieda T."/>
        </authorList>
    </citation>
    <scope>NUCLEOTIDE SEQUENCE [LARGE SCALE GENOMIC DNA]</scope>
    <source>
        <strain evidence="14 15">YOKOZUNA-1</strain>
    </source>
</reference>
<dbReference type="SMART" id="SM01381">
    <property type="entry name" value="7TM_GPCR_Srsx"/>
    <property type="match status" value="1"/>
</dbReference>
<keyword evidence="7" id="KW-1015">Disulfide bond</keyword>
<organism evidence="14 15">
    <name type="scientific">Ramazzottius varieornatus</name>
    <name type="common">Water bear</name>
    <name type="synonym">Tardigrade</name>
    <dbReference type="NCBI Taxonomy" id="947166"/>
    <lineage>
        <taxon>Eukaryota</taxon>
        <taxon>Metazoa</taxon>
        <taxon>Ecdysozoa</taxon>
        <taxon>Tardigrada</taxon>
        <taxon>Eutardigrada</taxon>
        <taxon>Parachela</taxon>
        <taxon>Hypsibioidea</taxon>
        <taxon>Ramazzottiidae</taxon>
        <taxon>Ramazzottius</taxon>
    </lineage>
</organism>
<evidence type="ECO:0000256" key="4">
    <source>
        <dbReference type="ARBA" id="ARBA00022989"/>
    </source>
</evidence>
<dbReference type="InterPro" id="IPR017452">
    <property type="entry name" value="GPCR_Rhodpsn_7TM"/>
</dbReference>
<keyword evidence="2" id="KW-1003">Cell membrane</keyword>
<dbReference type="PROSITE" id="PS00237">
    <property type="entry name" value="G_PROTEIN_RECEP_F1_1"/>
    <property type="match status" value="1"/>
</dbReference>
<evidence type="ECO:0000313" key="14">
    <source>
        <dbReference type="EMBL" id="GAU99687.1"/>
    </source>
</evidence>